<dbReference type="EMBL" id="CM045761">
    <property type="protein sequence ID" value="KAI8015600.1"/>
    <property type="molecule type" value="Genomic_DNA"/>
</dbReference>
<evidence type="ECO:0000313" key="1">
    <source>
        <dbReference type="EMBL" id="KAI8015600.1"/>
    </source>
</evidence>
<gene>
    <name evidence="1" type="ORF">LOK49_LG05G00203</name>
</gene>
<evidence type="ECO:0000313" key="2">
    <source>
        <dbReference type="Proteomes" id="UP001060215"/>
    </source>
</evidence>
<organism evidence="1 2">
    <name type="scientific">Camellia lanceoleosa</name>
    <dbReference type="NCBI Taxonomy" id="1840588"/>
    <lineage>
        <taxon>Eukaryota</taxon>
        <taxon>Viridiplantae</taxon>
        <taxon>Streptophyta</taxon>
        <taxon>Embryophyta</taxon>
        <taxon>Tracheophyta</taxon>
        <taxon>Spermatophyta</taxon>
        <taxon>Magnoliopsida</taxon>
        <taxon>eudicotyledons</taxon>
        <taxon>Gunneridae</taxon>
        <taxon>Pentapetalae</taxon>
        <taxon>asterids</taxon>
        <taxon>Ericales</taxon>
        <taxon>Theaceae</taxon>
        <taxon>Camellia</taxon>
    </lineage>
</organism>
<reference evidence="1 2" key="1">
    <citation type="journal article" date="2022" name="Plant J.">
        <title>Chromosome-level genome of Camellia lanceoleosa provides a valuable resource for understanding genome evolution and self-incompatibility.</title>
        <authorList>
            <person name="Gong W."/>
            <person name="Xiao S."/>
            <person name="Wang L."/>
            <person name="Liao Z."/>
            <person name="Chang Y."/>
            <person name="Mo W."/>
            <person name="Hu G."/>
            <person name="Li W."/>
            <person name="Zhao G."/>
            <person name="Zhu H."/>
            <person name="Hu X."/>
            <person name="Ji K."/>
            <person name="Xiang X."/>
            <person name="Song Q."/>
            <person name="Yuan D."/>
            <person name="Jin S."/>
            <person name="Zhang L."/>
        </authorList>
    </citation>
    <scope>NUCLEOTIDE SEQUENCE [LARGE SCALE GENOMIC DNA]</scope>
    <source>
        <strain evidence="1">SQ_2022a</strain>
    </source>
</reference>
<keyword evidence="2" id="KW-1185">Reference proteome</keyword>
<dbReference type="Proteomes" id="UP001060215">
    <property type="component" value="Chromosome 4"/>
</dbReference>
<proteinExistence type="predicted"/>
<sequence length="483" mass="54118">MQRPHIIPNLTVLDLHSNLLSGEIPIPPESAVYVDYSSNNFNSSIPLELGNFLTSSVFFSLSNNNLTGTIPQSICNASNLQVLDLSNNRFSGTIPQCLIENCTATLGVLNLRNNILIGNISWTFPKRCALMTLDFNGNNLVGQIPKSLANCTKLEVLNLGYNNISDNFPCFLQSSSHLRVLNLRSNSFQGVVHCEGHHKNSWTKLQIIDLALNNFSGLLPNKYFLQWKAMMVDGGNGQSDLDHLHYEFLKLNHFYYQDTVTVTIKGVEFELVKILTVFTSIDFSMNSFQGEIPDTFGTLKYLYALNLSHNVLTGHIPSSLGNLTQLESLDLSMNKLSGSIPEQLASLTFLSFLNLSFNRLVGRIPIGTQIQSFSKTSFEGNGGLCGAPLNTNCSHVQMPAGVLPLTPDEDGDLDFEPGIYVSFAVGFVVGLGSFLGALVLCKRWRQWYYKHVDQVLERTFHLEERQRRRNRRKRAYRDPIRRL</sequence>
<name>A0ACC0HT02_9ERIC</name>
<accession>A0ACC0HT02</accession>
<protein>
    <submittedName>
        <fullName evidence="1">Receptor-like protein 33</fullName>
    </submittedName>
</protein>
<comment type="caution">
    <text evidence="1">The sequence shown here is derived from an EMBL/GenBank/DDBJ whole genome shotgun (WGS) entry which is preliminary data.</text>
</comment>